<dbReference type="InterPro" id="IPR018326">
    <property type="entry name" value="Rad4_beta-hairpin_dom1"/>
</dbReference>
<evidence type="ECO:0000256" key="5">
    <source>
        <dbReference type="ARBA" id="ARBA00023242"/>
    </source>
</evidence>
<comment type="subcellular location">
    <subcellularLocation>
        <location evidence="1">Nucleus</location>
    </subcellularLocation>
</comment>
<feature type="domain" description="Rad4 beta-hairpin" evidence="9">
    <location>
        <begin position="565"/>
        <end position="650"/>
    </location>
</feature>
<dbReference type="Pfam" id="PF10403">
    <property type="entry name" value="BHD_1"/>
    <property type="match status" value="1"/>
</dbReference>
<organism evidence="10 11">
    <name type="scientific">Saccharomyces uvarum</name>
    <name type="common">Yeast</name>
    <name type="synonym">Saccharomyces bayanus var. uvarum</name>
    <dbReference type="NCBI Taxonomy" id="230603"/>
    <lineage>
        <taxon>Eukaryota</taxon>
        <taxon>Fungi</taxon>
        <taxon>Dikarya</taxon>
        <taxon>Ascomycota</taxon>
        <taxon>Saccharomycotina</taxon>
        <taxon>Saccharomycetes</taxon>
        <taxon>Saccharomycetales</taxon>
        <taxon>Saccharomycetaceae</taxon>
        <taxon>Saccharomyces</taxon>
    </lineage>
</organism>
<feature type="compositionally biased region" description="Acidic residues" evidence="6">
    <location>
        <begin position="24"/>
        <end position="35"/>
    </location>
</feature>
<evidence type="ECO:0000256" key="3">
    <source>
        <dbReference type="ARBA" id="ARBA00022763"/>
    </source>
</evidence>
<dbReference type="InterPro" id="IPR018328">
    <property type="entry name" value="Rad4_beta-hairpin_dom3"/>
</dbReference>
<dbReference type="SMART" id="SM01031">
    <property type="entry name" value="BHD_2"/>
    <property type="match status" value="1"/>
</dbReference>
<evidence type="ECO:0000256" key="1">
    <source>
        <dbReference type="ARBA" id="ARBA00004123"/>
    </source>
</evidence>
<sequence>MVKRSFESGHHDQAKRKLRKNGEQEELFCDEEEENDSFHELSQDGEEALSDIDWEEIPLDGSITVTVDNTHRDTETTCKRKRKHKRKVHNYQRLKYGLHLVMMPFMLSLLKTRMKWTADERLNRRLRRSVPKLITKKFKSWGAKNQTSKTATLRTLLLGLVLWFRSNYKINSNGIRQNLNRLQYLTKYADNQEASPLSESTYKHVFDNQQEFYGNRPLLNNDIDDIRNMAKKKMANRDILTLFFLIILNNILPGAKNLYLCFALPLHDYDIRCNKVKWQIEHGIGRVPNIFDTDLIQPYFWIEIEVPFLSKDELYIIDPIAHLDESEIVLKTRNNQFVPNYQPPMDMKLNLNQKFHYVVHMEYTKGIMQDVSPRYVPNVCYRYFKLSESSPILKSKHYVSYQNLSRWLKIWNRKKAPYHNDALMADIALANFALPKNVTEIKRADNFIVSSILKSNEVLNLHAKPVAPLSEMNSLREPVFWKKDVILLKSKQHWAILGRSILPDARPLKRKKYLPMKERMGKNLDRYVIKELFSYEQTTKTPKYSDTYHDHFGYEHVVEDVSHYKNKFGNIEIYSIENKPDGFELVALNEEDDVKGLIKKYNKTQKNAQSIKYLEVVSGFDFKQKKGHAIPKIENILVKESDYKLIQDLKRETKLLMGLSLWDSLLTKLRVKDRLNADYGNLENNDEVCDGRD</sequence>
<keyword evidence="11" id="KW-1185">Reference proteome</keyword>
<proteinExistence type="inferred from homology"/>
<dbReference type="SMART" id="SM01030">
    <property type="entry name" value="BHD_1"/>
    <property type="match status" value="1"/>
</dbReference>
<evidence type="ECO:0000259" key="7">
    <source>
        <dbReference type="SMART" id="SM01030"/>
    </source>
</evidence>
<dbReference type="SMART" id="SM01032">
    <property type="entry name" value="BHD_3"/>
    <property type="match status" value="1"/>
</dbReference>
<keyword evidence="5" id="KW-0539">Nucleus</keyword>
<keyword evidence="3" id="KW-0227">DNA damage</keyword>
<feature type="domain" description="Rad4 beta-hairpin" evidence="8">
    <location>
        <begin position="488"/>
        <end position="543"/>
    </location>
</feature>
<evidence type="ECO:0000259" key="9">
    <source>
        <dbReference type="SMART" id="SM01032"/>
    </source>
</evidence>
<evidence type="ECO:0000256" key="6">
    <source>
        <dbReference type="SAM" id="MobiDB-lite"/>
    </source>
</evidence>
<feature type="region of interest" description="Disordered" evidence="6">
    <location>
        <begin position="1"/>
        <end position="40"/>
    </location>
</feature>
<feature type="compositionally biased region" description="Basic and acidic residues" evidence="6">
    <location>
        <begin position="1"/>
        <end position="12"/>
    </location>
</feature>
<evidence type="ECO:0000256" key="4">
    <source>
        <dbReference type="ARBA" id="ARBA00023204"/>
    </source>
</evidence>
<dbReference type="InterPro" id="IPR036985">
    <property type="entry name" value="Transglutaminase-like_sf"/>
</dbReference>
<accession>A0ABN8WUK7</accession>
<dbReference type="PANTHER" id="PTHR12135:SF2">
    <property type="entry name" value="DNA REPAIR PROTEIN RAD34"/>
    <property type="match status" value="1"/>
</dbReference>
<evidence type="ECO:0000313" key="10">
    <source>
        <dbReference type="EMBL" id="CAI4057204.1"/>
    </source>
</evidence>
<dbReference type="Gene3D" id="3.90.260.10">
    <property type="entry name" value="Transglutaminase-like"/>
    <property type="match status" value="1"/>
</dbReference>
<dbReference type="Proteomes" id="UP001162085">
    <property type="component" value="Chromosome 2"/>
</dbReference>
<protein>
    <recommendedName>
        <fullName evidence="12">DNA repair protein RAD34</fullName>
    </recommendedName>
</protein>
<comment type="similarity">
    <text evidence="2">Belongs to the XPC family.</text>
</comment>
<name>A0ABN8WUK7_SACUV</name>
<evidence type="ECO:0008006" key="12">
    <source>
        <dbReference type="Google" id="ProtNLM"/>
    </source>
</evidence>
<keyword evidence="4" id="KW-0234">DNA repair</keyword>
<gene>
    <name evidence="10" type="primary">SUVZ02G4260</name>
    <name evidence="10" type="ORF">SUVZ_02G4260</name>
</gene>
<dbReference type="Pfam" id="PF10405">
    <property type="entry name" value="BHD_3"/>
    <property type="match status" value="1"/>
</dbReference>
<reference evidence="10" key="1">
    <citation type="submission" date="2022-10" db="EMBL/GenBank/DDBJ databases">
        <authorList>
            <person name="Byrne P K."/>
        </authorList>
    </citation>
    <scope>NUCLEOTIDE SEQUENCE</scope>
    <source>
        <strain evidence="10">ZP964</strain>
    </source>
</reference>
<dbReference type="PANTHER" id="PTHR12135">
    <property type="entry name" value="DNA REPAIR PROTEIN XP-C / RAD4"/>
    <property type="match status" value="1"/>
</dbReference>
<feature type="domain" description="Rad4 beta-hairpin" evidence="7">
    <location>
        <begin position="430"/>
        <end position="486"/>
    </location>
</feature>
<dbReference type="EMBL" id="OX365929">
    <property type="protein sequence ID" value="CAI4057204.1"/>
    <property type="molecule type" value="Genomic_DNA"/>
</dbReference>
<evidence type="ECO:0000313" key="11">
    <source>
        <dbReference type="Proteomes" id="UP001162085"/>
    </source>
</evidence>
<evidence type="ECO:0000259" key="8">
    <source>
        <dbReference type="SMART" id="SM01031"/>
    </source>
</evidence>
<dbReference type="InterPro" id="IPR018327">
    <property type="entry name" value="BHD_2"/>
</dbReference>
<evidence type="ECO:0000256" key="2">
    <source>
        <dbReference type="ARBA" id="ARBA00009525"/>
    </source>
</evidence>
<dbReference type="InterPro" id="IPR004583">
    <property type="entry name" value="DNA_repair_Rad4"/>
</dbReference>